<name>A2CBN8_PROM3</name>
<dbReference type="KEGG" id="pmf:P9303_21631"/>
<evidence type="ECO:0000313" key="1">
    <source>
        <dbReference type="EMBL" id="ABM78898.1"/>
    </source>
</evidence>
<dbReference type="BioCyc" id="PMAR59922:G1G80-1892-MONOMER"/>
<dbReference type="EMBL" id="CP000554">
    <property type="protein sequence ID" value="ABM78898.1"/>
    <property type="molecule type" value="Genomic_DNA"/>
</dbReference>
<reference evidence="1 2" key="1">
    <citation type="journal article" date="2007" name="PLoS Genet.">
        <title>Patterns and implications of gene gain and loss in the evolution of Prochlorococcus.</title>
        <authorList>
            <person name="Kettler G.C."/>
            <person name="Martiny A.C."/>
            <person name="Huang K."/>
            <person name="Zucker J."/>
            <person name="Coleman M.L."/>
            <person name="Rodrigue S."/>
            <person name="Chen F."/>
            <person name="Lapidus A."/>
            <person name="Ferriera S."/>
            <person name="Johnson J."/>
            <person name="Steglich C."/>
            <person name="Church G.M."/>
            <person name="Richardson P."/>
            <person name="Chisholm S.W."/>
        </authorList>
    </citation>
    <scope>NUCLEOTIDE SEQUENCE [LARGE SCALE GENOMIC DNA]</scope>
    <source>
        <strain evidence="1 2">MIT 9303</strain>
    </source>
</reference>
<sequence length="89" mass="10362">MGGSSACEPEGWLIDPNKHWSLRFHRDQKSWRSDLFVFMDKGRAMPDGSPALLKSRRHLPKRDAVEIWNKLRADGWHRVEPQWGLGLDP</sequence>
<proteinExistence type="predicted"/>
<evidence type="ECO:0008006" key="3">
    <source>
        <dbReference type="Google" id="ProtNLM"/>
    </source>
</evidence>
<organism evidence="1 2">
    <name type="scientific">Prochlorococcus marinus (strain MIT 9303)</name>
    <dbReference type="NCBI Taxonomy" id="59922"/>
    <lineage>
        <taxon>Bacteria</taxon>
        <taxon>Bacillati</taxon>
        <taxon>Cyanobacteriota</taxon>
        <taxon>Cyanophyceae</taxon>
        <taxon>Synechococcales</taxon>
        <taxon>Prochlorococcaceae</taxon>
        <taxon>Prochlorococcus</taxon>
    </lineage>
</organism>
<dbReference type="Proteomes" id="UP000002274">
    <property type="component" value="Chromosome"/>
</dbReference>
<accession>A2CBN8</accession>
<dbReference type="AlphaFoldDB" id="A2CBN8"/>
<dbReference type="HOGENOM" id="CLU_164025_1_0_3"/>
<dbReference type="InterPro" id="IPR012447">
    <property type="entry name" value="DUF1651"/>
</dbReference>
<dbReference type="RefSeq" id="WP_011826772.1">
    <property type="nucleotide sequence ID" value="NC_008820.1"/>
</dbReference>
<evidence type="ECO:0000313" key="2">
    <source>
        <dbReference type="Proteomes" id="UP000002274"/>
    </source>
</evidence>
<gene>
    <name evidence="1" type="ordered locus">P9303_21631</name>
</gene>
<dbReference type="Pfam" id="PF07864">
    <property type="entry name" value="DUF1651"/>
    <property type="match status" value="1"/>
</dbReference>
<protein>
    <recommendedName>
        <fullName evidence="3">DUF1651 domain-containing protein</fullName>
    </recommendedName>
</protein>